<dbReference type="Proteomes" id="UP000199412">
    <property type="component" value="Unassembled WGS sequence"/>
</dbReference>
<evidence type="ECO:0000256" key="6">
    <source>
        <dbReference type="ARBA" id="ARBA00022801"/>
    </source>
</evidence>
<evidence type="ECO:0000256" key="5">
    <source>
        <dbReference type="ARBA" id="ARBA00022750"/>
    </source>
</evidence>
<evidence type="ECO:0000256" key="2">
    <source>
        <dbReference type="ARBA" id="ARBA00022596"/>
    </source>
</evidence>
<dbReference type="InterPro" id="IPR000671">
    <property type="entry name" value="Peptidase_A31"/>
</dbReference>
<dbReference type="InterPro" id="IPR004419">
    <property type="entry name" value="Pept_A31_hyd_express"/>
</dbReference>
<dbReference type="FunFam" id="3.40.50.1450:FF:000002">
    <property type="entry name" value="Hydrogenase 1 maturation protease"/>
    <property type="match status" value="1"/>
</dbReference>
<dbReference type="PANTHER" id="PTHR30302">
    <property type="entry name" value="HYDROGENASE 1 MATURATION PROTEASE"/>
    <property type="match status" value="1"/>
</dbReference>
<evidence type="ECO:0000313" key="10">
    <source>
        <dbReference type="EMBL" id="SDD91295.1"/>
    </source>
</evidence>
<evidence type="ECO:0000256" key="7">
    <source>
        <dbReference type="ARBA" id="ARBA00058324"/>
    </source>
</evidence>
<accession>A0A1G6YNS0</accession>
<keyword evidence="3 10" id="KW-0645">Protease</keyword>
<dbReference type="GO" id="GO:0008047">
    <property type="term" value="F:enzyme activator activity"/>
    <property type="evidence" value="ECO:0007669"/>
    <property type="project" value="InterPro"/>
</dbReference>
<dbReference type="SUPFAM" id="SSF53163">
    <property type="entry name" value="HybD-like"/>
    <property type="match status" value="1"/>
</dbReference>
<dbReference type="OrthoDB" id="9792731at2"/>
<reference evidence="10 11" key="1">
    <citation type="submission" date="2016-10" db="EMBL/GenBank/DDBJ databases">
        <authorList>
            <person name="de Groot N.N."/>
        </authorList>
    </citation>
    <scope>NUCLEOTIDE SEQUENCE [LARGE SCALE GENOMIC DNA]</scope>
    <source>
        <strain evidence="10 11">ATCC 700224</strain>
    </source>
</reference>
<dbReference type="STRING" id="69960.SAMN05421720_10256"/>
<evidence type="ECO:0000256" key="4">
    <source>
        <dbReference type="ARBA" id="ARBA00022723"/>
    </source>
</evidence>
<dbReference type="NCBIfam" id="TIGR00072">
    <property type="entry name" value="hydrog_prot"/>
    <property type="match status" value="1"/>
</dbReference>
<dbReference type="RefSeq" id="WP_092782335.1">
    <property type="nucleotide sequence ID" value="NZ_FNAP01000002.1"/>
</dbReference>
<proteinExistence type="inferred from homology"/>
<name>A0A1G6YNS0_9PROT</name>
<organism evidence="10 11">
    <name type="scientific">Rhodospira trueperi</name>
    <dbReference type="NCBI Taxonomy" id="69960"/>
    <lineage>
        <taxon>Bacteria</taxon>
        <taxon>Pseudomonadati</taxon>
        <taxon>Pseudomonadota</taxon>
        <taxon>Alphaproteobacteria</taxon>
        <taxon>Rhodospirillales</taxon>
        <taxon>Rhodospirillaceae</taxon>
        <taxon>Rhodospira</taxon>
    </lineage>
</organism>
<dbReference type="GO" id="GO:0016485">
    <property type="term" value="P:protein processing"/>
    <property type="evidence" value="ECO:0007669"/>
    <property type="project" value="InterPro"/>
</dbReference>
<evidence type="ECO:0000256" key="3">
    <source>
        <dbReference type="ARBA" id="ARBA00022670"/>
    </source>
</evidence>
<comment type="function">
    <text evidence="7">Not known. Could be involved in the processing of hydrogenase.</text>
</comment>
<dbReference type="AlphaFoldDB" id="A0A1G6YNS0"/>
<dbReference type="CDD" id="cd06062">
    <property type="entry name" value="H2MP_MemB-H2up"/>
    <property type="match status" value="1"/>
</dbReference>
<dbReference type="PRINTS" id="PR00446">
    <property type="entry name" value="HYDRGNUPTAKE"/>
</dbReference>
<dbReference type="PANTHER" id="PTHR30302:SF1">
    <property type="entry name" value="HYDROGENASE 2 MATURATION PROTEASE"/>
    <property type="match status" value="1"/>
</dbReference>
<dbReference type="NCBIfam" id="TIGR00140">
    <property type="entry name" value="hupD"/>
    <property type="match status" value="1"/>
</dbReference>
<dbReference type="EMBL" id="FNAP01000002">
    <property type="protein sequence ID" value="SDD91295.1"/>
    <property type="molecule type" value="Genomic_DNA"/>
</dbReference>
<gene>
    <name evidence="10" type="ORF">SAMN05421720_10256</name>
</gene>
<dbReference type="Pfam" id="PF01750">
    <property type="entry name" value="HycI"/>
    <property type="match status" value="1"/>
</dbReference>
<keyword evidence="11" id="KW-1185">Reference proteome</keyword>
<evidence type="ECO:0000256" key="1">
    <source>
        <dbReference type="ARBA" id="ARBA00006814"/>
    </source>
</evidence>
<feature type="binding site" evidence="9">
    <location>
        <position position="71"/>
    </location>
    <ligand>
        <name>Ni(2+)</name>
        <dbReference type="ChEBI" id="CHEBI:49786"/>
    </ligand>
</feature>
<dbReference type="GO" id="GO:0004190">
    <property type="term" value="F:aspartic-type endopeptidase activity"/>
    <property type="evidence" value="ECO:0007669"/>
    <property type="project" value="UniProtKB-KW"/>
</dbReference>
<evidence type="ECO:0000256" key="9">
    <source>
        <dbReference type="PIRSR" id="PIRSR604419-1"/>
    </source>
</evidence>
<evidence type="ECO:0000256" key="8">
    <source>
        <dbReference type="ARBA" id="ARBA00067626"/>
    </source>
</evidence>
<keyword evidence="6" id="KW-0378">Hydrolase</keyword>
<dbReference type="Gene3D" id="3.40.50.1450">
    <property type="entry name" value="HybD-like"/>
    <property type="match status" value="1"/>
</dbReference>
<evidence type="ECO:0000313" key="11">
    <source>
        <dbReference type="Proteomes" id="UP000199412"/>
    </source>
</evidence>
<feature type="binding site" evidence="9">
    <location>
        <position position="25"/>
    </location>
    <ligand>
        <name>Ni(2+)</name>
        <dbReference type="ChEBI" id="CHEBI:49786"/>
    </ligand>
</feature>
<dbReference type="GO" id="GO:0046872">
    <property type="term" value="F:metal ion binding"/>
    <property type="evidence" value="ECO:0007669"/>
    <property type="project" value="UniProtKB-KW"/>
</dbReference>
<keyword evidence="2 9" id="KW-0533">Nickel</keyword>
<keyword evidence="5" id="KW-0064">Aspartyl protease</keyword>
<dbReference type="InterPro" id="IPR023430">
    <property type="entry name" value="Pept_HybD-like_dom_sf"/>
</dbReference>
<protein>
    <recommendedName>
        <fullName evidence="8">Hydrogenase expression/formation protein HupD</fullName>
    </recommendedName>
</protein>
<keyword evidence="4 9" id="KW-0479">Metal-binding</keyword>
<feature type="binding site" evidence="9">
    <location>
        <position position="102"/>
    </location>
    <ligand>
        <name>Ni(2+)</name>
        <dbReference type="ChEBI" id="CHEBI:49786"/>
    </ligand>
</feature>
<sequence>MIDGVGASGGRTLVLGIGNLLWADEAFGVRCVEALHRRYALPETVEVMDGGTQGLYLVQHVQAAENLLVFDAVDYGRTPGDLMVVRGDEVPRFTGAKKMSLHQTGFQEVLSAADLLGAYPARLTLIGVQAGDLETWGGPLTPEVAARLDDAVTLALEELASWGIAAIPRAAPLEAGSSDGLLRHGLDRAAYERTDGLSAASG</sequence>
<comment type="similarity">
    <text evidence="1">Belongs to the peptidase A31 family.</text>
</comment>